<proteinExistence type="predicted"/>
<reference evidence="1 2" key="1">
    <citation type="submission" date="2011-02" db="EMBL/GenBank/DDBJ databases">
        <title>The Genome Sequence of Sphaeroforma arctica JP610.</title>
        <authorList>
            <consortium name="The Broad Institute Genome Sequencing Platform"/>
            <person name="Russ C."/>
            <person name="Cuomo C."/>
            <person name="Young S.K."/>
            <person name="Zeng Q."/>
            <person name="Gargeya S."/>
            <person name="Alvarado L."/>
            <person name="Berlin A."/>
            <person name="Chapman S.B."/>
            <person name="Chen Z."/>
            <person name="Freedman E."/>
            <person name="Gellesch M."/>
            <person name="Goldberg J."/>
            <person name="Griggs A."/>
            <person name="Gujja S."/>
            <person name="Heilman E."/>
            <person name="Heiman D."/>
            <person name="Howarth C."/>
            <person name="Mehta T."/>
            <person name="Neiman D."/>
            <person name="Pearson M."/>
            <person name="Roberts A."/>
            <person name="Saif S."/>
            <person name="Shea T."/>
            <person name="Shenoy N."/>
            <person name="Sisk P."/>
            <person name="Stolte C."/>
            <person name="Sykes S."/>
            <person name="White J."/>
            <person name="Yandava C."/>
            <person name="Burger G."/>
            <person name="Gray M.W."/>
            <person name="Holland P.W.H."/>
            <person name="King N."/>
            <person name="Lang F.B.F."/>
            <person name="Roger A.J."/>
            <person name="Ruiz-Trillo I."/>
            <person name="Haas B."/>
            <person name="Nusbaum C."/>
            <person name="Birren B."/>
        </authorList>
    </citation>
    <scope>NUCLEOTIDE SEQUENCE [LARGE SCALE GENOMIC DNA]</scope>
    <source>
        <strain evidence="1 2">JP610</strain>
    </source>
</reference>
<dbReference type="Proteomes" id="UP000054560">
    <property type="component" value="Unassembled WGS sequence"/>
</dbReference>
<dbReference type="RefSeq" id="XP_014161511.1">
    <property type="nucleotide sequence ID" value="XM_014306036.1"/>
</dbReference>
<sequence length="229" mass="26505">MQKGLHGKRHYQRSPPLSAAFHLESIKLKKPHRYLAEIIEAQISGNEHNYNHSAITSHKDESCGGLRAAGSVAPPPFILNGQRWRLSTYYNEDHATAMAEYLPTGETRDNWTEMIVSMIEPKQDKSLRRHMKDLWVATKSQRAVLYWQVIEESATELMFEYSLDYGSEYHLYRMTEKNDLVTIYCYSRRLKENPQREQTAELAANEATRLQWTDTLKAVPLDEDPSSTV</sequence>
<keyword evidence="2" id="KW-1185">Reference proteome</keyword>
<dbReference type="EMBL" id="KQ241604">
    <property type="protein sequence ID" value="KNC87609.1"/>
    <property type="molecule type" value="Genomic_DNA"/>
</dbReference>
<evidence type="ECO:0000313" key="1">
    <source>
        <dbReference type="EMBL" id="KNC87609.1"/>
    </source>
</evidence>
<dbReference type="AlphaFoldDB" id="A0A0L0GFI6"/>
<evidence type="ECO:0000313" key="2">
    <source>
        <dbReference type="Proteomes" id="UP000054560"/>
    </source>
</evidence>
<organism evidence="1 2">
    <name type="scientific">Sphaeroforma arctica JP610</name>
    <dbReference type="NCBI Taxonomy" id="667725"/>
    <lineage>
        <taxon>Eukaryota</taxon>
        <taxon>Ichthyosporea</taxon>
        <taxon>Ichthyophonida</taxon>
        <taxon>Sphaeroforma</taxon>
    </lineage>
</organism>
<name>A0A0L0GFI6_9EUKA</name>
<accession>A0A0L0GFI6</accession>
<dbReference type="GeneID" id="25900813"/>
<gene>
    <name evidence="1" type="ORF">SARC_00309</name>
</gene>
<protein>
    <submittedName>
        <fullName evidence="1">Uncharacterized protein</fullName>
    </submittedName>
</protein>